<evidence type="ECO:0000259" key="1">
    <source>
        <dbReference type="Pfam" id="PF05913"/>
    </source>
</evidence>
<gene>
    <name evidence="3" type="ORF">SDC9_127158</name>
</gene>
<dbReference type="Pfam" id="PF05913">
    <property type="entry name" value="MupG_C"/>
    <property type="match status" value="1"/>
</dbReference>
<feature type="domain" description="6-phospho-N-acetylmuramidase N-terminal" evidence="2">
    <location>
        <begin position="2"/>
        <end position="75"/>
    </location>
</feature>
<dbReference type="Gene3D" id="2.40.100.10">
    <property type="entry name" value="Cyclophilin-like"/>
    <property type="match status" value="1"/>
</dbReference>
<reference evidence="3" key="1">
    <citation type="submission" date="2019-08" db="EMBL/GenBank/DDBJ databases">
        <authorList>
            <person name="Kucharzyk K."/>
            <person name="Murdoch R.W."/>
            <person name="Higgins S."/>
            <person name="Loffler F."/>
        </authorList>
    </citation>
    <scope>NUCLEOTIDE SEQUENCE</scope>
</reference>
<evidence type="ECO:0008006" key="4">
    <source>
        <dbReference type="Google" id="ProtNLM"/>
    </source>
</evidence>
<dbReference type="InterPro" id="IPR043894">
    <property type="entry name" value="MupG_C"/>
</dbReference>
<evidence type="ECO:0000259" key="2">
    <source>
        <dbReference type="Pfam" id="PF19200"/>
    </source>
</evidence>
<dbReference type="InterPro" id="IPR013785">
    <property type="entry name" value="Aldolase_TIM"/>
</dbReference>
<dbReference type="Pfam" id="PF19200">
    <property type="entry name" value="MupG_N"/>
    <property type="match status" value="1"/>
</dbReference>
<accession>A0A645CTU2</accession>
<comment type="caution">
    <text evidence="3">The sequence shown here is derived from an EMBL/GenBank/DDBJ whole genome shotgun (WGS) entry which is preliminary data.</text>
</comment>
<dbReference type="SUPFAM" id="SSF50891">
    <property type="entry name" value="Cyclophilin-like"/>
    <property type="match status" value="1"/>
</dbReference>
<protein>
    <recommendedName>
        <fullName evidence="4">DUF871 domain-containing protein</fullName>
    </recommendedName>
</protein>
<dbReference type="Gene3D" id="3.20.20.70">
    <property type="entry name" value="Aldolase class I"/>
    <property type="match status" value="1"/>
</dbReference>
<evidence type="ECO:0000313" key="3">
    <source>
        <dbReference type="EMBL" id="MPM80112.1"/>
    </source>
</evidence>
<sequence>MEKNRDFVSMGLRIQAFVCGDDLRRYPLYEGLPTLEKHRGLNPFVASVELMNKYGITEIMVGDSKAKIETIKHIHEYMENNVIHMKVSLEEPYENMYNEIFSIRPDSGKLIRLAIQRDSTVKQFHTVNRPAGSITMDNQLYGRYSGEVSLVRDDLECDARVNVIGYIHPEYQPLLAYLDKETRIKFIR</sequence>
<proteinExistence type="predicted"/>
<dbReference type="InterPro" id="IPR017853">
    <property type="entry name" value="GH"/>
</dbReference>
<dbReference type="PANTHER" id="PTHR38435:SF2">
    <property type="entry name" value="DUF871 DOMAIN-CONTAINING PROTEIN"/>
    <property type="match status" value="1"/>
</dbReference>
<dbReference type="InterPro" id="IPR008589">
    <property type="entry name" value="MupG"/>
</dbReference>
<organism evidence="3">
    <name type="scientific">bioreactor metagenome</name>
    <dbReference type="NCBI Taxonomy" id="1076179"/>
    <lineage>
        <taxon>unclassified sequences</taxon>
        <taxon>metagenomes</taxon>
        <taxon>ecological metagenomes</taxon>
    </lineage>
</organism>
<feature type="domain" description="6-phospho-N-acetylmuramidase C-terminal" evidence="1">
    <location>
        <begin position="88"/>
        <end position="186"/>
    </location>
</feature>
<name>A0A645CTU2_9ZZZZ</name>
<dbReference type="EMBL" id="VSSQ01029826">
    <property type="protein sequence ID" value="MPM80112.1"/>
    <property type="molecule type" value="Genomic_DNA"/>
</dbReference>
<dbReference type="InterPro" id="IPR029000">
    <property type="entry name" value="Cyclophilin-like_dom_sf"/>
</dbReference>
<dbReference type="InterPro" id="IPR043797">
    <property type="entry name" value="MupG_N"/>
</dbReference>
<dbReference type="PANTHER" id="PTHR38435">
    <property type="match status" value="1"/>
</dbReference>
<dbReference type="AlphaFoldDB" id="A0A645CTU2"/>
<dbReference type="SUPFAM" id="SSF51445">
    <property type="entry name" value="(Trans)glycosidases"/>
    <property type="match status" value="1"/>
</dbReference>